<dbReference type="FunFam" id="3.40.50.300:FF:000326">
    <property type="entry name" value="P-loop containing nucleoside triphosphate hydrolase"/>
    <property type="match status" value="1"/>
</dbReference>
<dbReference type="Gramene" id="PHT82947">
    <property type="protein sequence ID" value="PHT82947"/>
    <property type="gene ID" value="T459_11390"/>
</dbReference>
<reference evidence="7 8" key="2">
    <citation type="journal article" date="2017" name="Genome Biol.">
        <title>New reference genome sequences of hot pepper reveal the massive evolution of plant disease-resistance genes by retroduplication.</title>
        <authorList>
            <person name="Kim S."/>
            <person name="Park J."/>
            <person name="Yeom S.I."/>
            <person name="Kim Y.M."/>
            <person name="Seo E."/>
            <person name="Kim K.T."/>
            <person name="Kim M.S."/>
            <person name="Lee J.M."/>
            <person name="Cheong K."/>
            <person name="Shin H.S."/>
            <person name="Kim S.B."/>
            <person name="Han K."/>
            <person name="Lee J."/>
            <person name="Park M."/>
            <person name="Lee H.A."/>
            <person name="Lee H.Y."/>
            <person name="Lee Y."/>
            <person name="Oh S."/>
            <person name="Lee J.H."/>
            <person name="Choi E."/>
            <person name="Choi E."/>
            <person name="Lee S.E."/>
            <person name="Jeon J."/>
            <person name="Kim H."/>
            <person name="Choi G."/>
            <person name="Song H."/>
            <person name="Lee J."/>
            <person name="Lee S.C."/>
            <person name="Kwon J.K."/>
            <person name="Lee H.Y."/>
            <person name="Koo N."/>
            <person name="Hong Y."/>
            <person name="Kim R.W."/>
            <person name="Kang W.H."/>
            <person name="Huh J.H."/>
            <person name="Kang B.C."/>
            <person name="Yang T.J."/>
            <person name="Lee Y.H."/>
            <person name="Bennetzen J.L."/>
            <person name="Choi D."/>
        </authorList>
    </citation>
    <scope>NUCLEOTIDE SEQUENCE [LARGE SCALE GENOMIC DNA]</scope>
    <source>
        <strain evidence="8">cv. CM334</strain>
    </source>
</reference>
<evidence type="ECO:0000313" key="7">
    <source>
        <dbReference type="EMBL" id="PHT82947.1"/>
    </source>
</evidence>
<dbReference type="Pfam" id="PF13086">
    <property type="entry name" value="AAA_11"/>
    <property type="match status" value="1"/>
</dbReference>
<dbReference type="Proteomes" id="UP000222542">
    <property type="component" value="Unassembled WGS sequence"/>
</dbReference>
<dbReference type="PANTHER" id="PTHR10887">
    <property type="entry name" value="DNA2/NAM7 HELICASE FAMILY"/>
    <property type="match status" value="1"/>
</dbReference>
<dbReference type="EMBL" id="AYRZ02000004">
    <property type="protein sequence ID" value="PHT82947.1"/>
    <property type="molecule type" value="Genomic_DNA"/>
</dbReference>
<evidence type="ECO:0000259" key="5">
    <source>
        <dbReference type="Pfam" id="PF13086"/>
    </source>
</evidence>
<keyword evidence="2" id="KW-0378">Hydrolase</keyword>
<reference evidence="7 8" key="1">
    <citation type="journal article" date="2014" name="Nat. Genet.">
        <title>Genome sequence of the hot pepper provides insights into the evolution of pungency in Capsicum species.</title>
        <authorList>
            <person name="Kim S."/>
            <person name="Park M."/>
            <person name="Yeom S.I."/>
            <person name="Kim Y.M."/>
            <person name="Lee J.M."/>
            <person name="Lee H.A."/>
            <person name="Seo E."/>
            <person name="Choi J."/>
            <person name="Cheong K."/>
            <person name="Kim K.T."/>
            <person name="Jung K."/>
            <person name="Lee G.W."/>
            <person name="Oh S.K."/>
            <person name="Bae C."/>
            <person name="Kim S.B."/>
            <person name="Lee H.Y."/>
            <person name="Kim S.Y."/>
            <person name="Kim M.S."/>
            <person name="Kang B.C."/>
            <person name="Jo Y.D."/>
            <person name="Yang H.B."/>
            <person name="Jeong H.J."/>
            <person name="Kang W.H."/>
            <person name="Kwon J.K."/>
            <person name="Shin C."/>
            <person name="Lim J.Y."/>
            <person name="Park J.H."/>
            <person name="Huh J.H."/>
            <person name="Kim J.S."/>
            <person name="Kim B.D."/>
            <person name="Cohen O."/>
            <person name="Paran I."/>
            <person name="Suh M.C."/>
            <person name="Lee S.B."/>
            <person name="Kim Y.K."/>
            <person name="Shin Y."/>
            <person name="Noh S.J."/>
            <person name="Park J."/>
            <person name="Seo Y.S."/>
            <person name="Kwon S.Y."/>
            <person name="Kim H.A."/>
            <person name="Park J.M."/>
            <person name="Kim H.J."/>
            <person name="Choi S.B."/>
            <person name="Bosland P.W."/>
            <person name="Reeves G."/>
            <person name="Jo S.H."/>
            <person name="Lee B.W."/>
            <person name="Cho H.T."/>
            <person name="Choi H.S."/>
            <person name="Lee M.S."/>
            <person name="Yu Y."/>
            <person name="Do Choi Y."/>
            <person name="Park B.S."/>
            <person name="van Deynze A."/>
            <person name="Ashrafi H."/>
            <person name="Hill T."/>
            <person name="Kim W.T."/>
            <person name="Pai H.S."/>
            <person name="Ahn H.K."/>
            <person name="Yeam I."/>
            <person name="Giovannoni J.J."/>
            <person name="Rose J.K."/>
            <person name="Sorensen I."/>
            <person name="Lee S.J."/>
            <person name="Kim R.W."/>
            <person name="Choi I.Y."/>
            <person name="Choi B.S."/>
            <person name="Lim J.S."/>
            <person name="Lee Y.H."/>
            <person name="Choi D."/>
        </authorList>
    </citation>
    <scope>NUCLEOTIDE SEQUENCE [LARGE SCALE GENOMIC DNA]</scope>
    <source>
        <strain evidence="8">cv. CM334</strain>
    </source>
</reference>
<evidence type="ECO:0008006" key="9">
    <source>
        <dbReference type="Google" id="ProtNLM"/>
    </source>
</evidence>
<gene>
    <name evidence="7" type="ORF">T459_11390</name>
</gene>
<evidence type="ECO:0000256" key="1">
    <source>
        <dbReference type="ARBA" id="ARBA00022741"/>
    </source>
</evidence>
<protein>
    <recommendedName>
        <fullName evidence="9">DNA2/NAM7 helicase-like C-terminal domain-containing protein</fullName>
    </recommendedName>
</protein>
<keyword evidence="3" id="KW-0347">Helicase</keyword>
<dbReference type="InterPro" id="IPR047187">
    <property type="entry name" value="SF1_C_Upf1"/>
</dbReference>
<keyword evidence="1" id="KW-0547">Nucleotide-binding</keyword>
<keyword evidence="8" id="KW-1185">Reference proteome</keyword>
<evidence type="ECO:0000256" key="2">
    <source>
        <dbReference type="ARBA" id="ARBA00022801"/>
    </source>
</evidence>
<name>A0A2G2ZLT0_CAPAN</name>
<evidence type="ECO:0000256" key="3">
    <source>
        <dbReference type="ARBA" id="ARBA00022806"/>
    </source>
</evidence>
<dbReference type="GO" id="GO:0005524">
    <property type="term" value="F:ATP binding"/>
    <property type="evidence" value="ECO:0007669"/>
    <property type="project" value="UniProtKB-KW"/>
</dbReference>
<feature type="domain" description="DNA2/NAM7 helicase-like C-terminal" evidence="6">
    <location>
        <begin position="52"/>
        <end position="261"/>
    </location>
</feature>
<sequence>MTLLEIVVIDEAAQLKECESTIPLQLPGLRHAILIEDEKQLPAMVQSKAEFGRSLFERLVILGHKKHLLNVQYRMHPKVSLFPNSQFYEKKITDGPNVTAALYEKRFLKGDIFGSYSFINVSRGKEELDDHQSTRNMAEVRLVADMHKMNFVGSCFGNLANLILLCKVQNLSLQNKRSVLVVYQVFAIQRTLGKRYSTDVRSYFSVNVSSVDGFQGGEEDVIIISTVRCNGSGSIGFLSTIRRANVALTRARYCLWILGNATTLVNSGSIWTNIVIDAKARGCYFDVTNDKRSIQANLSATIELKQIGTLLRTDSPLFKTAKWKVAFCENFSKSIARIKDMENGEAIKQLAKEKNRMMSNKGGNSSALLEVYNVKHLKLIWTIDILQQNSTQIQVLKIWDIIPAYLIPNLAKDLDVLFGRYAVDMMNRLHM</sequence>
<accession>A0A2G2ZLT0</accession>
<proteinExistence type="predicted"/>
<organism evidence="7 8">
    <name type="scientific">Capsicum annuum</name>
    <name type="common">Capsicum pepper</name>
    <dbReference type="NCBI Taxonomy" id="4072"/>
    <lineage>
        <taxon>Eukaryota</taxon>
        <taxon>Viridiplantae</taxon>
        <taxon>Streptophyta</taxon>
        <taxon>Embryophyta</taxon>
        <taxon>Tracheophyta</taxon>
        <taxon>Spermatophyta</taxon>
        <taxon>Magnoliopsida</taxon>
        <taxon>eudicotyledons</taxon>
        <taxon>Gunneridae</taxon>
        <taxon>Pentapetalae</taxon>
        <taxon>asterids</taxon>
        <taxon>lamiids</taxon>
        <taxon>Solanales</taxon>
        <taxon>Solanaceae</taxon>
        <taxon>Solanoideae</taxon>
        <taxon>Capsiceae</taxon>
        <taxon>Capsicum</taxon>
    </lineage>
</organism>
<dbReference type="InterPro" id="IPR041679">
    <property type="entry name" value="DNA2/NAM7-like_C"/>
</dbReference>
<evidence type="ECO:0000256" key="4">
    <source>
        <dbReference type="ARBA" id="ARBA00022840"/>
    </source>
</evidence>
<dbReference type="SUPFAM" id="SSF52540">
    <property type="entry name" value="P-loop containing nucleoside triphosphate hydrolases"/>
    <property type="match status" value="1"/>
</dbReference>
<dbReference type="InterPro" id="IPR045055">
    <property type="entry name" value="DNA2/NAM7-like"/>
</dbReference>
<dbReference type="AlphaFoldDB" id="A0A2G2ZLT0"/>
<dbReference type="GO" id="GO:0005694">
    <property type="term" value="C:chromosome"/>
    <property type="evidence" value="ECO:0007669"/>
    <property type="project" value="UniProtKB-ARBA"/>
</dbReference>
<dbReference type="PANTHER" id="PTHR10887:SF512">
    <property type="entry name" value="ZINC FINGER PHD-TYPE DOMAIN-CONTAINING PROTEIN"/>
    <property type="match status" value="1"/>
</dbReference>
<comment type="caution">
    <text evidence="7">The sequence shown here is derived from an EMBL/GenBank/DDBJ whole genome shotgun (WGS) entry which is preliminary data.</text>
</comment>
<keyword evidence="4" id="KW-0067">ATP-binding</keyword>
<feature type="domain" description="DNA2/NAM7 helicase helicase" evidence="5">
    <location>
        <begin position="4"/>
        <end position="48"/>
    </location>
</feature>
<evidence type="ECO:0000313" key="8">
    <source>
        <dbReference type="Proteomes" id="UP000222542"/>
    </source>
</evidence>
<dbReference type="Gene3D" id="3.40.50.300">
    <property type="entry name" value="P-loop containing nucleotide triphosphate hydrolases"/>
    <property type="match status" value="2"/>
</dbReference>
<dbReference type="OMA" id="VANINPA"/>
<dbReference type="Pfam" id="PF13087">
    <property type="entry name" value="AAA_12"/>
    <property type="match status" value="1"/>
</dbReference>
<dbReference type="GO" id="GO:0004386">
    <property type="term" value="F:helicase activity"/>
    <property type="evidence" value="ECO:0007669"/>
    <property type="project" value="UniProtKB-KW"/>
</dbReference>
<dbReference type="CDD" id="cd18808">
    <property type="entry name" value="SF1_C_Upf1"/>
    <property type="match status" value="1"/>
</dbReference>
<dbReference type="InterPro" id="IPR027417">
    <property type="entry name" value="P-loop_NTPase"/>
</dbReference>
<evidence type="ECO:0000259" key="6">
    <source>
        <dbReference type="Pfam" id="PF13087"/>
    </source>
</evidence>
<dbReference type="InterPro" id="IPR041677">
    <property type="entry name" value="DNA2/NAM7_AAA_11"/>
</dbReference>
<dbReference type="GO" id="GO:0016787">
    <property type="term" value="F:hydrolase activity"/>
    <property type="evidence" value="ECO:0007669"/>
    <property type="project" value="UniProtKB-KW"/>
</dbReference>